<evidence type="ECO:0000256" key="4">
    <source>
        <dbReference type="ARBA" id="ARBA00022475"/>
    </source>
</evidence>
<sequence>MMLQATAAIATAKPVASDRQRLRLRLRRQAVQAAIVLAVAALVIGFGFAVRRGLAKQGIDFNFGYLLAPANINLSEGVTVVFDGARPWLDGFSSSDTNAQAILAGLFNTLKVALIAVVLATVLGTILGVGKLSTNFLLRKLSFGVIEFVRNTPLLIQLVFWYFAVMLKLPPIAQASEWYAGVIASRGGVYLPTLVPAAGATPAAAVALGAATVLAVLALIPVLDRRLRAAALAGAVAATAAAAILGFPLAVEEPVRTRFGASGGISMTPEMAALLLALIVNGAAYLAEIVRGAIEALPRGQWEAAAALGLSRAETIRQIILPQVFRIVLPSFGNQYISLTKSTSLGIAIGYPDLFNVYGTISNQTGRNLEGILIVMLIYLLLSWVISALVNFANARLVAAGAGR</sequence>
<dbReference type="GO" id="GO:0043190">
    <property type="term" value="C:ATP-binding cassette (ABC) transporter complex"/>
    <property type="evidence" value="ECO:0007669"/>
    <property type="project" value="InterPro"/>
</dbReference>
<dbReference type="GO" id="GO:0022857">
    <property type="term" value="F:transmembrane transporter activity"/>
    <property type="evidence" value="ECO:0007669"/>
    <property type="project" value="InterPro"/>
</dbReference>
<dbReference type="OrthoDB" id="9808531at2"/>
<feature type="transmembrane region" description="Helical" evidence="9">
    <location>
        <begin position="203"/>
        <end position="223"/>
    </location>
</feature>
<evidence type="ECO:0000313" key="11">
    <source>
        <dbReference type="EMBL" id="KMO36992.1"/>
    </source>
</evidence>
<dbReference type="InterPro" id="IPR000515">
    <property type="entry name" value="MetI-like"/>
</dbReference>
<reference evidence="11 12" key="1">
    <citation type="submission" date="2015-03" db="EMBL/GenBank/DDBJ databases">
        <title>Genome sequencing of Methylobacterium variabile DSM 16961.</title>
        <authorList>
            <person name="Chaudhry V."/>
            <person name="Patil P.B."/>
        </authorList>
    </citation>
    <scope>NUCLEOTIDE SEQUENCE [LARGE SCALE GENOMIC DNA]</scope>
    <source>
        <strain evidence="11 12">DSM 16961</strain>
    </source>
</reference>
<keyword evidence="6" id="KW-0029">Amino-acid transport</keyword>
<keyword evidence="5 9" id="KW-0812">Transmembrane</keyword>
<keyword evidence="8 9" id="KW-0472">Membrane</keyword>
<evidence type="ECO:0000256" key="6">
    <source>
        <dbReference type="ARBA" id="ARBA00022970"/>
    </source>
</evidence>
<keyword evidence="7 9" id="KW-1133">Transmembrane helix</keyword>
<evidence type="ECO:0000256" key="9">
    <source>
        <dbReference type="RuleBase" id="RU363032"/>
    </source>
</evidence>
<feature type="transmembrane region" description="Helical" evidence="9">
    <location>
        <begin position="271"/>
        <end position="290"/>
    </location>
</feature>
<feature type="domain" description="ABC transmembrane type-1" evidence="10">
    <location>
        <begin position="106"/>
        <end position="390"/>
    </location>
</feature>
<feature type="transmembrane region" description="Helical" evidence="9">
    <location>
        <begin position="372"/>
        <end position="393"/>
    </location>
</feature>
<feature type="transmembrane region" description="Helical" evidence="9">
    <location>
        <begin position="33"/>
        <end position="50"/>
    </location>
</feature>
<evidence type="ECO:0000313" key="12">
    <source>
        <dbReference type="Proteomes" id="UP000035955"/>
    </source>
</evidence>
<dbReference type="GO" id="GO:0006865">
    <property type="term" value="P:amino acid transport"/>
    <property type="evidence" value="ECO:0007669"/>
    <property type="project" value="UniProtKB-KW"/>
</dbReference>
<dbReference type="AlphaFoldDB" id="A0A0J6STW5"/>
<dbReference type="Pfam" id="PF00528">
    <property type="entry name" value="BPD_transp_1"/>
    <property type="match status" value="1"/>
</dbReference>
<name>A0A0J6STW5_9HYPH</name>
<comment type="subcellular location">
    <subcellularLocation>
        <location evidence="1">Cell inner membrane</location>
        <topology evidence="1">Multi-pass membrane protein</topology>
    </subcellularLocation>
    <subcellularLocation>
        <location evidence="9">Cell membrane</location>
        <topology evidence="9">Multi-pass membrane protein</topology>
    </subcellularLocation>
</comment>
<dbReference type="InterPro" id="IPR010065">
    <property type="entry name" value="AA_ABC_transptr_permease_3TM"/>
</dbReference>
<protein>
    <submittedName>
        <fullName evidence="11">ABC transporter permease</fullName>
    </submittedName>
</protein>
<evidence type="ECO:0000256" key="2">
    <source>
        <dbReference type="ARBA" id="ARBA00010072"/>
    </source>
</evidence>
<evidence type="ECO:0000256" key="3">
    <source>
        <dbReference type="ARBA" id="ARBA00022448"/>
    </source>
</evidence>
<dbReference type="SUPFAM" id="SSF161098">
    <property type="entry name" value="MetI-like"/>
    <property type="match status" value="2"/>
</dbReference>
<feature type="transmembrane region" description="Helical" evidence="9">
    <location>
        <begin position="141"/>
        <end position="164"/>
    </location>
</feature>
<keyword evidence="4" id="KW-1003">Cell membrane</keyword>
<evidence type="ECO:0000256" key="1">
    <source>
        <dbReference type="ARBA" id="ARBA00004429"/>
    </source>
</evidence>
<gene>
    <name evidence="11" type="ORF">VQ02_14495</name>
</gene>
<dbReference type="PANTHER" id="PTHR30614">
    <property type="entry name" value="MEMBRANE COMPONENT OF AMINO ACID ABC TRANSPORTER"/>
    <property type="match status" value="1"/>
</dbReference>
<dbReference type="InterPro" id="IPR035906">
    <property type="entry name" value="MetI-like_sf"/>
</dbReference>
<dbReference type="PANTHER" id="PTHR30614:SF37">
    <property type="entry name" value="AMINO-ACID ABC TRANSPORTER PERMEASE PROTEIN YHDX-RELATED"/>
    <property type="match status" value="1"/>
</dbReference>
<evidence type="ECO:0000256" key="5">
    <source>
        <dbReference type="ARBA" id="ARBA00022692"/>
    </source>
</evidence>
<comment type="similarity">
    <text evidence="2">Belongs to the binding-protein-dependent transport system permease family. HisMQ subfamily.</text>
</comment>
<organism evidence="11 12">
    <name type="scientific">Methylobacterium variabile</name>
    <dbReference type="NCBI Taxonomy" id="298794"/>
    <lineage>
        <taxon>Bacteria</taxon>
        <taxon>Pseudomonadati</taxon>
        <taxon>Pseudomonadota</taxon>
        <taxon>Alphaproteobacteria</taxon>
        <taxon>Hyphomicrobiales</taxon>
        <taxon>Methylobacteriaceae</taxon>
        <taxon>Methylobacterium</taxon>
    </lineage>
</organism>
<accession>A0A0J6STW5</accession>
<evidence type="ECO:0000259" key="10">
    <source>
        <dbReference type="PROSITE" id="PS50928"/>
    </source>
</evidence>
<keyword evidence="12" id="KW-1185">Reference proteome</keyword>
<feature type="transmembrane region" description="Helical" evidence="9">
    <location>
        <begin position="230"/>
        <end position="251"/>
    </location>
</feature>
<evidence type="ECO:0000256" key="7">
    <source>
        <dbReference type="ARBA" id="ARBA00022989"/>
    </source>
</evidence>
<keyword evidence="3 9" id="KW-0813">Transport</keyword>
<evidence type="ECO:0000256" key="8">
    <source>
        <dbReference type="ARBA" id="ARBA00023136"/>
    </source>
</evidence>
<comment type="caution">
    <text evidence="11">The sequence shown here is derived from an EMBL/GenBank/DDBJ whole genome shotgun (WGS) entry which is preliminary data.</text>
</comment>
<dbReference type="InterPro" id="IPR043429">
    <property type="entry name" value="ArtM/GltK/GlnP/TcyL/YhdX-like"/>
</dbReference>
<feature type="transmembrane region" description="Helical" evidence="9">
    <location>
        <begin position="102"/>
        <end position="129"/>
    </location>
</feature>
<dbReference type="Proteomes" id="UP000035955">
    <property type="component" value="Unassembled WGS sequence"/>
</dbReference>
<dbReference type="EMBL" id="LABY01000092">
    <property type="protein sequence ID" value="KMO36992.1"/>
    <property type="molecule type" value="Genomic_DNA"/>
</dbReference>
<dbReference type="Gene3D" id="1.10.3720.10">
    <property type="entry name" value="MetI-like"/>
    <property type="match status" value="2"/>
</dbReference>
<dbReference type="PATRIC" id="fig|298794.3.peg.7797"/>
<dbReference type="RefSeq" id="WP_048444902.1">
    <property type="nucleotide sequence ID" value="NZ_LABY01000092.1"/>
</dbReference>
<dbReference type="CDD" id="cd06261">
    <property type="entry name" value="TM_PBP2"/>
    <property type="match status" value="1"/>
</dbReference>
<dbReference type="NCBIfam" id="TIGR01726">
    <property type="entry name" value="HEQRo_perm_3TM"/>
    <property type="match status" value="1"/>
</dbReference>
<proteinExistence type="inferred from homology"/>
<dbReference type="PROSITE" id="PS50928">
    <property type="entry name" value="ABC_TM1"/>
    <property type="match status" value="1"/>
</dbReference>